<name>A0A4R3Y6D2_9PROT</name>
<evidence type="ECO:0000313" key="3">
    <source>
        <dbReference type="EMBL" id="TCV86418.1"/>
    </source>
</evidence>
<feature type="chain" id="PRO_5020984401" description="SnoaL-like domain-containing protein" evidence="1">
    <location>
        <begin position="21"/>
        <end position="141"/>
    </location>
</feature>
<dbReference type="AlphaFoldDB" id="A0A4R3Y6D2"/>
<accession>A0A4R3Y6D2</accession>
<proteinExistence type="predicted"/>
<dbReference type="Pfam" id="PF12680">
    <property type="entry name" value="SnoaL_2"/>
    <property type="match status" value="1"/>
</dbReference>
<dbReference type="EMBL" id="SMCO01000007">
    <property type="protein sequence ID" value="TCV86418.1"/>
    <property type="molecule type" value="Genomic_DNA"/>
</dbReference>
<comment type="caution">
    <text evidence="3">The sequence shown here is derived from an EMBL/GenBank/DDBJ whole genome shotgun (WGS) entry which is preliminary data.</text>
</comment>
<feature type="domain" description="SnoaL-like" evidence="2">
    <location>
        <begin position="28"/>
        <end position="120"/>
    </location>
</feature>
<dbReference type="OrthoDB" id="8902994at2"/>
<dbReference type="Proteomes" id="UP000295367">
    <property type="component" value="Unassembled WGS sequence"/>
</dbReference>
<evidence type="ECO:0000313" key="4">
    <source>
        <dbReference type="Proteomes" id="UP000295367"/>
    </source>
</evidence>
<evidence type="ECO:0000256" key="1">
    <source>
        <dbReference type="SAM" id="SignalP"/>
    </source>
</evidence>
<organism evidence="3 4">
    <name type="scientific">Sulfurirhabdus autotrophica</name>
    <dbReference type="NCBI Taxonomy" id="1706046"/>
    <lineage>
        <taxon>Bacteria</taxon>
        <taxon>Pseudomonadati</taxon>
        <taxon>Pseudomonadota</taxon>
        <taxon>Betaproteobacteria</taxon>
        <taxon>Nitrosomonadales</taxon>
        <taxon>Sulfuricellaceae</taxon>
        <taxon>Sulfurirhabdus</taxon>
    </lineage>
</organism>
<evidence type="ECO:0000259" key="2">
    <source>
        <dbReference type="Pfam" id="PF12680"/>
    </source>
</evidence>
<gene>
    <name evidence="3" type="ORF">EDC63_107106</name>
</gene>
<feature type="signal peptide" evidence="1">
    <location>
        <begin position="1"/>
        <end position="20"/>
    </location>
</feature>
<dbReference type="InterPro" id="IPR037401">
    <property type="entry name" value="SnoaL-like"/>
</dbReference>
<dbReference type="SUPFAM" id="SSF54427">
    <property type="entry name" value="NTF2-like"/>
    <property type="match status" value="1"/>
</dbReference>
<reference evidence="3 4" key="1">
    <citation type="submission" date="2019-03" db="EMBL/GenBank/DDBJ databases">
        <title>Genomic Encyclopedia of Type Strains, Phase IV (KMG-IV): sequencing the most valuable type-strain genomes for metagenomic binning, comparative biology and taxonomic classification.</title>
        <authorList>
            <person name="Goeker M."/>
        </authorList>
    </citation>
    <scope>NUCLEOTIDE SEQUENCE [LARGE SCALE GENOMIC DNA]</scope>
    <source>
        <strain evidence="3 4">DSM 100309</strain>
    </source>
</reference>
<dbReference type="InterPro" id="IPR032710">
    <property type="entry name" value="NTF2-like_dom_sf"/>
</dbReference>
<dbReference type="RefSeq" id="WP_124945245.1">
    <property type="nucleotide sequence ID" value="NZ_BHVT01000009.1"/>
</dbReference>
<dbReference type="Gene3D" id="3.10.450.50">
    <property type="match status" value="1"/>
</dbReference>
<keyword evidence="4" id="KW-1185">Reference proteome</keyword>
<protein>
    <recommendedName>
        <fullName evidence="2">SnoaL-like domain-containing protein</fullName>
    </recommendedName>
</protein>
<sequence length="141" mass="15162">MLTRTLAVATLFSLSSFAFAGAADDASAHFKAIGAGNVDQIMQSYNDTATFQWVGGPLDGGYAGADKIKEVWGKFSKNAPFEVTTSKLEESANDKGTTVTANVEFKGKATIKVRYVLVYRGGKLVNEIWQIDPKLSVTPAY</sequence>
<keyword evidence="1" id="KW-0732">Signal</keyword>